<dbReference type="NCBIfam" id="TIGR04131">
    <property type="entry name" value="Bac_Flav_CTERM"/>
    <property type="match status" value="1"/>
</dbReference>
<dbReference type="Gene3D" id="2.60.40.10">
    <property type="entry name" value="Immunoglobulins"/>
    <property type="match status" value="1"/>
</dbReference>
<name>A0ABW6A457_9BACT</name>
<gene>
    <name evidence="3" type="ORF">ACFS6H_10315</name>
</gene>
<evidence type="ECO:0000313" key="3">
    <source>
        <dbReference type="EMBL" id="MFD2920104.1"/>
    </source>
</evidence>
<dbReference type="Gene3D" id="2.60.120.260">
    <property type="entry name" value="Galactose-binding domain-like"/>
    <property type="match status" value="1"/>
</dbReference>
<dbReference type="RefSeq" id="WP_386098000.1">
    <property type="nucleotide sequence ID" value="NZ_JBHUOZ010000003.1"/>
</dbReference>
<dbReference type="Proteomes" id="UP001597511">
    <property type="component" value="Unassembled WGS sequence"/>
</dbReference>
<evidence type="ECO:0000313" key="4">
    <source>
        <dbReference type="Proteomes" id="UP001597511"/>
    </source>
</evidence>
<dbReference type="Pfam" id="PF13585">
    <property type="entry name" value="CHU_C"/>
    <property type="match status" value="1"/>
</dbReference>
<evidence type="ECO:0000259" key="2">
    <source>
        <dbReference type="Pfam" id="PF19081"/>
    </source>
</evidence>
<dbReference type="InterPro" id="IPR044023">
    <property type="entry name" value="Ig_7"/>
</dbReference>
<dbReference type="Pfam" id="PF19081">
    <property type="entry name" value="Ig_7"/>
    <property type="match status" value="1"/>
</dbReference>
<dbReference type="InterPro" id="IPR013783">
    <property type="entry name" value="Ig-like_fold"/>
</dbReference>
<keyword evidence="1" id="KW-0732">Signal</keyword>
<organism evidence="3 4">
    <name type="scientific">Terrimonas rubra</name>
    <dbReference type="NCBI Taxonomy" id="1035890"/>
    <lineage>
        <taxon>Bacteria</taxon>
        <taxon>Pseudomonadati</taxon>
        <taxon>Bacteroidota</taxon>
        <taxon>Chitinophagia</taxon>
        <taxon>Chitinophagales</taxon>
        <taxon>Chitinophagaceae</taxon>
        <taxon>Terrimonas</taxon>
    </lineage>
</organism>
<dbReference type="PROSITE" id="PS51257">
    <property type="entry name" value="PROKAR_LIPOPROTEIN"/>
    <property type="match status" value="1"/>
</dbReference>
<proteinExistence type="predicted"/>
<keyword evidence="4" id="KW-1185">Reference proteome</keyword>
<dbReference type="InterPro" id="IPR026341">
    <property type="entry name" value="T9SS_type_B"/>
</dbReference>
<feature type="chain" id="PRO_5047463330" evidence="1">
    <location>
        <begin position="23"/>
        <end position="646"/>
    </location>
</feature>
<feature type="domain" description="Ig-like" evidence="2">
    <location>
        <begin position="326"/>
        <end position="399"/>
    </location>
</feature>
<protein>
    <submittedName>
        <fullName evidence="3">Gliding motility-associated C-terminal domain-containing protein</fullName>
    </submittedName>
</protein>
<reference evidence="4" key="1">
    <citation type="journal article" date="2019" name="Int. J. Syst. Evol. Microbiol.">
        <title>The Global Catalogue of Microorganisms (GCM) 10K type strain sequencing project: providing services to taxonomists for standard genome sequencing and annotation.</title>
        <authorList>
            <consortium name="The Broad Institute Genomics Platform"/>
            <consortium name="The Broad Institute Genome Sequencing Center for Infectious Disease"/>
            <person name="Wu L."/>
            <person name="Ma J."/>
        </authorList>
    </citation>
    <scope>NUCLEOTIDE SEQUENCE [LARGE SCALE GENOMIC DNA]</scope>
    <source>
        <strain evidence="4">KCTC 23299</strain>
    </source>
</reference>
<feature type="signal peptide" evidence="1">
    <location>
        <begin position="1"/>
        <end position="22"/>
    </location>
</feature>
<dbReference type="EMBL" id="JBHUOZ010000003">
    <property type="protein sequence ID" value="MFD2920104.1"/>
    <property type="molecule type" value="Genomic_DNA"/>
</dbReference>
<sequence>MHYLKKTGFLLLALLSCQWLTAQLCSGSLGDPIVNITFGSGSNPGAPLPASVTNYSYIGADCPSDGSYTIRNNTLNCFSGSWHNLTADHTGNTGGYFMLVNASNNPGEFYVDTVRGLCSGTTFEFAAWIANVLKPTACSPNPTQPNLTFSIESTTGVVLQQYNTGTIQSDNNPTWKQYGFYFTTPSGVTDVVLRMVNNAPGGCGNDLALDDITFKPCGPLLTPSISGFSQTEVTICEGETDNFQFNATLSAGYINPTYQWQQYTGTTGWQDIAGENTTSLSVAFISSTPVGSYSYRLTAAEAGNLNVVQCRVVSKALTVRVAANPVTATQQNTPICAGTTATMSATGGNSYSWYNQAGTFTATNSSASITMAQTTHTGRYYVEVTNIDGCKHVDSVDLVIHPKPVIQTGFSDTAICINSTIQLQVSGTDRYEWKPATGLNNALVDNPAASPLVTTLYQVIGFNSFNCTDTAAVRVRVIPVPTVNAGPDKYIIQNTTEVLQATATGENLAFTWTPDYAINNTTTLQPAVTPLVDTVYAITVTSKDGCGVATDQVKVFVYKDIYIPNAFTPNRDNHNPVWIIPALHAYPDFELAVYNRYGQVVFNSRRINIGWDGRYKGVEQPTGTYVYMLDLHDGSPLRKGTLQLLR</sequence>
<accession>A0ABW6A457</accession>
<comment type="caution">
    <text evidence="3">The sequence shown here is derived from an EMBL/GenBank/DDBJ whole genome shotgun (WGS) entry which is preliminary data.</text>
</comment>
<evidence type="ECO:0000256" key="1">
    <source>
        <dbReference type="SAM" id="SignalP"/>
    </source>
</evidence>